<accession>A0A2I1HUF5</accession>
<proteinExistence type="predicted"/>
<keyword evidence="2" id="KW-1185">Reference proteome</keyword>
<dbReference type="AlphaFoldDB" id="A0A2I1HUF5"/>
<reference evidence="1 2" key="1">
    <citation type="submission" date="2015-10" db="EMBL/GenBank/DDBJ databases">
        <title>Genome analyses suggest a sexual origin of heterokaryosis in a supposedly ancient asexual fungus.</title>
        <authorList>
            <person name="Ropars J."/>
            <person name="Sedzielewska K."/>
            <person name="Noel J."/>
            <person name="Charron P."/>
            <person name="Farinelli L."/>
            <person name="Marton T."/>
            <person name="Kruger M."/>
            <person name="Pelin A."/>
            <person name="Brachmann A."/>
            <person name="Corradi N."/>
        </authorList>
    </citation>
    <scope>NUCLEOTIDE SEQUENCE [LARGE SCALE GENOMIC DNA]</scope>
    <source>
        <strain evidence="1 2">A4</strain>
    </source>
</reference>
<protein>
    <submittedName>
        <fullName evidence="1">Uncharacterized protein</fullName>
    </submittedName>
</protein>
<dbReference type="Proteomes" id="UP000234323">
    <property type="component" value="Unassembled WGS sequence"/>
</dbReference>
<gene>
    <name evidence="1" type="ORF">RhiirA4_489081</name>
</gene>
<name>A0A2I1HUF5_9GLOM</name>
<dbReference type="EMBL" id="LLXI01007263">
    <property type="protein sequence ID" value="PKY62508.1"/>
    <property type="molecule type" value="Genomic_DNA"/>
</dbReference>
<organism evidence="1 2">
    <name type="scientific">Rhizophagus irregularis</name>
    <dbReference type="NCBI Taxonomy" id="588596"/>
    <lineage>
        <taxon>Eukaryota</taxon>
        <taxon>Fungi</taxon>
        <taxon>Fungi incertae sedis</taxon>
        <taxon>Mucoromycota</taxon>
        <taxon>Glomeromycotina</taxon>
        <taxon>Glomeromycetes</taxon>
        <taxon>Glomerales</taxon>
        <taxon>Glomeraceae</taxon>
        <taxon>Rhizophagus</taxon>
    </lineage>
</organism>
<sequence length="63" mass="7931">MKKKRIKYLAIINFTTDLFSFKDEVKEFELYNIKIQKYRDLVVKYKLKFLFDNVYNYQKFKEC</sequence>
<comment type="caution">
    <text evidence="1">The sequence shown here is derived from an EMBL/GenBank/DDBJ whole genome shotgun (WGS) entry which is preliminary data.</text>
</comment>
<evidence type="ECO:0000313" key="2">
    <source>
        <dbReference type="Proteomes" id="UP000234323"/>
    </source>
</evidence>
<evidence type="ECO:0000313" key="1">
    <source>
        <dbReference type="EMBL" id="PKY62508.1"/>
    </source>
</evidence>